<proteinExistence type="predicted"/>
<dbReference type="RefSeq" id="WP_343781797.1">
    <property type="nucleotide sequence ID" value="NZ_BAAACZ010000005.1"/>
</dbReference>
<feature type="signal peptide" evidence="1">
    <location>
        <begin position="1"/>
        <end position="23"/>
    </location>
</feature>
<comment type="caution">
    <text evidence="2">The sequence shown here is derived from an EMBL/GenBank/DDBJ whole genome shotgun (WGS) entry which is preliminary data.</text>
</comment>
<dbReference type="PROSITE" id="PS51257">
    <property type="entry name" value="PROKAR_LIPOPROTEIN"/>
    <property type="match status" value="1"/>
</dbReference>
<dbReference type="InterPro" id="IPR021598">
    <property type="entry name" value="DUF3221"/>
</dbReference>
<dbReference type="EMBL" id="BAAACZ010000005">
    <property type="protein sequence ID" value="GAA0454574.1"/>
    <property type="molecule type" value="Genomic_DNA"/>
</dbReference>
<sequence>MKRLVVILIVVFLSACGTGTTSGEQNLDEHPSFSGYIVKVEDNQILVTENKVDEEEANHEDIDQFGEKAGQAIYFSLSEIDESRINQLAVGNHIEVIHGAVAESYPGQSSAKEVHHID</sequence>
<name>A0ABN0ZPB8_9BACI</name>
<dbReference type="Pfam" id="PF11518">
    <property type="entry name" value="DUF3221"/>
    <property type="match status" value="1"/>
</dbReference>
<dbReference type="Proteomes" id="UP001500740">
    <property type="component" value="Unassembled WGS sequence"/>
</dbReference>
<keyword evidence="1" id="KW-0732">Signal</keyword>
<gene>
    <name evidence="2" type="ORF">GCM10008935_06800</name>
</gene>
<evidence type="ECO:0008006" key="4">
    <source>
        <dbReference type="Google" id="ProtNLM"/>
    </source>
</evidence>
<accession>A0ABN0ZPB8</accession>
<dbReference type="InterPro" id="IPR012340">
    <property type="entry name" value="NA-bd_OB-fold"/>
</dbReference>
<reference evidence="2 3" key="1">
    <citation type="journal article" date="2019" name="Int. J. Syst. Evol. Microbiol.">
        <title>The Global Catalogue of Microorganisms (GCM) 10K type strain sequencing project: providing services to taxonomists for standard genome sequencing and annotation.</title>
        <authorList>
            <consortium name="The Broad Institute Genomics Platform"/>
            <consortium name="The Broad Institute Genome Sequencing Center for Infectious Disease"/>
            <person name="Wu L."/>
            <person name="Ma J."/>
        </authorList>
    </citation>
    <scope>NUCLEOTIDE SEQUENCE [LARGE SCALE GENOMIC DNA]</scope>
    <source>
        <strain evidence="2 3">JCM 14193</strain>
    </source>
</reference>
<feature type="chain" id="PRO_5045470259" description="DUF3221 domain-containing protein" evidence="1">
    <location>
        <begin position="24"/>
        <end position="118"/>
    </location>
</feature>
<evidence type="ECO:0000256" key="1">
    <source>
        <dbReference type="SAM" id="SignalP"/>
    </source>
</evidence>
<protein>
    <recommendedName>
        <fullName evidence="4">DUF3221 domain-containing protein</fullName>
    </recommendedName>
</protein>
<evidence type="ECO:0000313" key="2">
    <source>
        <dbReference type="EMBL" id="GAA0454574.1"/>
    </source>
</evidence>
<organism evidence="2 3">
    <name type="scientific">Alkalibacillus silvisoli</name>
    <dbReference type="NCBI Taxonomy" id="392823"/>
    <lineage>
        <taxon>Bacteria</taxon>
        <taxon>Bacillati</taxon>
        <taxon>Bacillota</taxon>
        <taxon>Bacilli</taxon>
        <taxon>Bacillales</taxon>
        <taxon>Bacillaceae</taxon>
        <taxon>Alkalibacillus</taxon>
    </lineage>
</organism>
<dbReference type="Gene3D" id="2.40.50.140">
    <property type="entry name" value="Nucleic acid-binding proteins"/>
    <property type="match status" value="1"/>
</dbReference>
<keyword evidence="3" id="KW-1185">Reference proteome</keyword>
<evidence type="ECO:0000313" key="3">
    <source>
        <dbReference type="Proteomes" id="UP001500740"/>
    </source>
</evidence>